<dbReference type="CDD" id="cd00093">
    <property type="entry name" value="HTH_XRE"/>
    <property type="match status" value="1"/>
</dbReference>
<evidence type="ECO:0000313" key="5">
    <source>
        <dbReference type="EMBL" id="VAW85255.1"/>
    </source>
</evidence>
<dbReference type="PANTHER" id="PTHR36511">
    <property type="entry name" value="MERR FAMILY BACTERIAL REGULATORY PROTEIN"/>
    <property type="match status" value="1"/>
</dbReference>
<name>A0A3B0YW42_9ZZZZ</name>
<dbReference type="SUPFAM" id="SSF47413">
    <property type="entry name" value="lambda repressor-like DNA-binding domains"/>
    <property type="match status" value="1"/>
</dbReference>
<keyword evidence="3" id="KW-0804">Transcription</keyword>
<evidence type="ECO:0000256" key="2">
    <source>
        <dbReference type="ARBA" id="ARBA00023125"/>
    </source>
</evidence>
<sequence length="95" mass="10402">MGKAFTEISAGLTDAIEHAKGESTKAVEHQPEAIDVKSIREHSGMTQQKFCAAFGISLGTLRHWEQGLRSPRGPARVLLKIVKHNPNAIIEAMQK</sequence>
<dbReference type="AlphaFoldDB" id="A0A3B0YW42"/>
<keyword evidence="2" id="KW-0238">DNA-binding</keyword>
<dbReference type="EMBL" id="UOFP01000086">
    <property type="protein sequence ID" value="VAW85255.1"/>
    <property type="molecule type" value="Genomic_DNA"/>
</dbReference>
<gene>
    <name evidence="5" type="ORF">MNBD_GAMMA18-1719</name>
</gene>
<protein>
    <submittedName>
        <fullName evidence="5">Antitoxin to RelE-like translational repressor toxin</fullName>
    </submittedName>
</protein>
<dbReference type="GO" id="GO:0003677">
    <property type="term" value="F:DNA binding"/>
    <property type="evidence" value="ECO:0007669"/>
    <property type="project" value="UniProtKB-KW"/>
</dbReference>
<accession>A0A3B0YW42</accession>
<evidence type="ECO:0000259" key="4">
    <source>
        <dbReference type="PROSITE" id="PS50943"/>
    </source>
</evidence>
<proteinExistence type="predicted"/>
<dbReference type="InterPro" id="IPR052359">
    <property type="entry name" value="HTH-type_reg/antitoxin"/>
</dbReference>
<keyword evidence="1" id="KW-0805">Transcription regulation</keyword>
<dbReference type="InterPro" id="IPR001387">
    <property type="entry name" value="Cro/C1-type_HTH"/>
</dbReference>
<feature type="domain" description="HTH cro/C1-type" evidence="4">
    <location>
        <begin position="36"/>
        <end position="71"/>
    </location>
</feature>
<dbReference type="Gene3D" id="1.10.260.40">
    <property type="entry name" value="lambda repressor-like DNA-binding domains"/>
    <property type="match status" value="1"/>
</dbReference>
<evidence type="ECO:0000256" key="3">
    <source>
        <dbReference type="ARBA" id="ARBA00023163"/>
    </source>
</evidence>
<dbReference type="PANTHER" id="PTHR36511:SF4">
    <property type="entry name" value="ANTITOXIN MQSA"/>
    <property type="match status" value="1"/>
</dbReference>
<dbReference type="InterPro" id="IPR010982">
    <property type="entry name" value="Lambda_DNA-bd_dom_sf"/>
</dbReference>
<organism evidence="5">
    <name type="scientific">hydrothermal vent metagenome</name>
    <dbReference type="NCBI Taxonomy" id="652676"/>
    <lineage>
        <taxon>unclassified sequences</taxon>
        <taxon>metagenomes</taxon>
        <taxon>ecological metagenomes</taxon>
    </lineage>
</organism>
<reference evidence="5" key="1">
    <citation type="submission" date="2018-06" db="EMBL/GenBank/DDBJ databases">
        <authorList>
            <person name="Zhirakovskaya E."/>
        </authorList>
    </citation>
    <scope>NUCLEOTIDE SEQUENCE</scope>
</reference>
<dbReference type="PROSITE" id="PS50943">
    <property type="entry name" value="HTH_CROC1"/>
    <property type="match status" value="1"/>
</dbReference>
<dbReference type="Pfam" id="PF01381">
    <property type="entry name" value="HTH_3"/>
    <property type="match status" value="1"/>
</dbReference>
<evidence type="ECO:0000256" key="1">
    <source>
        <dbReference type="ARBA" id="ARBA00023015"/>
    </source>
</evidence>